<dbReference type="EMBL" id="JARKIB010000388">
    <property type="protein sequence ID" value="KAJ7711702.1"/>
    <property type="molecule type" value="Genomic_DNA"/>
</dbReference>
<evidence type="ECO:0000313" key="3">
    <source>
        <dbReference type="Proteomes" id="UP001215598"/>
    </source>
</evidence>
<protein>
    <submittedName>
        <fullName evidence="2">Uncharacterized protein</fullName>
    </submittedName>
</protein>
<sequence>MPPTAQRTPTPRRLRIIALRDSLERRIITQTEQFAPARPHDPAGTHLCHFKKELCVGRGQDFDNIGRWTGFCWSRTHRSENRNCTKVQMLTPKLLDWQLDVLRNLWVQYDMTGKKWGKQDVPAHLLAPIPLPQPPTPATPRTKRKRAPSPAREIIDLTVDVPQPKKRKLETGTGLALLGILRLKPEVFVNVRNIRAGFVKVGSGLADQPVAATVA</sequence>
<comment type="caution">
    <text evidence="2">The sequence shown here is derived from an EMBL/GenBank/DDBJ whole genome shotgun (WGS) entry which is preliminary data.</text>
</comment>
<feature type="region of interest" description="Disordered" evidence="1">
    <location>
        <begin position="128"/>
        <end position="150"/>
    </location>
</feature>
<keyword evidence="3" id="KW-1185">Reference proteome</keyword>
<dbReference type="Proteomes" id="UP001215598">
    <property type="component" value="Unassembled WGS sequence"/>
</dbReference>
<organism evidence="2 3">
    <name type="scientific">Mycena metata</name>
    <dbReference type="NCBI Taxonomy" id="1033252"/>
    <lineage>
        <taxon>Eukaryota</taxon>
        <taxon>Fungi</taxon>
        <taxon>Dikarya</taxon>
        <taxon>Basidiomycota</taxon>
        <taxon>Agaricomycotina</taxon>
        <taxon>Agaricomycetes</taxon>
        <taxon>Agaricomycetidae</taxon>
        <taxon>Agaricales</taxon>
        <taxon>Marasmiineae</taxon>
        <taxon>Mycenaceae</taxon>
        <taxon>Mycena</taxon>
    </lineage>
</organism>
<dbReference type="AlphaFoldDB" id="A0AAD7MDS9"/>
<reference evidence="2" key="1">
    <citation type="submission" date="2023-03" db="EMBL/GenBank/DDBJ databases">
        <title>Massive genome expansion in bonnet fungi (Mycena s.s.) driven by repeated elements and novel gene families across ecological guilds.</title>
        <authorList>
            <consortium name="Lawrence Berkeley National Laboratory"/>
            <person name="Harder C.B."/>
            <person name="Miyauchi S."/>
            <person name="Viragh M."/>
            <person name="Kuo A."/>
            <person name="Thoen E."/>
            <person name="Andreopoulos B."/>
            <person name="Lu D."/>
            <person name="Skrede I."/>
            <person name="Drula E."/>
            <person name="Henrissat B."/>
            <person name="Morin E."/>
            <person name="Kohler A."/>
            <person name="Barry K."/>
            <person name="LaButti K."/>
            <person name="Morin E."/>
            <person name="Salamov A."/>
            <person name="Lipzen A."/>
            <person name="Mereny Z."/>
            <person name="Hegedus B."/>
            <person name="Baldrian P."/>
            <person name="Stursova M."/>
            <person name="Weitz H."/>
            <person name="Taylor A."/>
            <person name="Grigoriev I.V."/>
            <person name="Nagy L.G."/>
            <person name="Martin F."/>
            <person name="Kauserud H."/>
        </authorList>
    </citation>
    <scope>NUCLEOTIDE SEQUENCE</scope>
    <source>
        <strain evidence="2">CBHHK182m</strain>
    </source>
</reference>
<accession>A0AAD7MDS9</accession>
<gene>
    <name evidence="2" type="ORF">B0H16DRAFT_1480111</name>
</gene>
<name>A0AAD7MDS9_9AGAR</name>
<proteinExistence type="predicted"/>
<evidence type="ECO:0000256" key="1">
    <source>
        <dbReference type="SAM" id="MobiDB-lite"/>
    </source>
</evidence>
<feature type="compositionally biased region" description="Pro residues" evidence="1">
    <location>
        <begin position="129"/>
        <end position="138"/>
    </location>
</feature>
<evidence type="ECO:0000313" key="2">
    <source>
        <dbReference type="EMBL" id="KAJ7711702.1"/>
    </source>
</evidence>